<evidence type="ECO:0000256" key="12">
    <source>
        <dbReference type="RuleBase" id="RU365103"/>
    </source>
</evidence>
<accession>A0A1F6TGX4</accession>
<feature type="site" description="Transition state stabilizer" evidence="11">
    <location>
        <position position="227"/>
    </location>
</feature>
<comment type="catalytic activity">
    <reaction evidence="9 12">
        <text>lipid IVA (E. coli) + CMP-3-deoxy-beta-D-manno-octulosonate = alpha-Kdo-(2-&gt;6)-lipid IVA (E. coli) + CMP + H(+)</text>
        <dbReference type="Rhea" id="RHEA:28066"/>
        <dbReference type="ChEBI" id="CHEBI:15378"/>
        <dbReference type="ChEBI" id="CHEBI:58603"/>
        <dbReference type="ChEBI" id="CHEBI:60364"/>
        <dbReference type="ChEBI" id="CHEBI:60377"/>
        <dbReference type="ChEBI" id="CHEBI:85987"/>
        <dbReference type="EC" id="2.4.99.12"/>
    </reaction>
</comment>
<keyword evidence="12" id="KW-1003">Cell membrane</keyword>
<evidence type="ECO:0000256" key="4">
    <source>
        <dbReference type="ARBA" id="ARBA00012621"/>
    </source>
</evidence>
<feature type="site" description="Transition state stabilizer" evidence="11">
    <location>
        <position position="149"/>
    </location>
</feature>
<evidence type="ECO:0000259" key="14">
    <source>
        <dbReference type="Pfam" id="PF04413"/>
    </source>
</evidence>
<feature type="domain" description="Glycosyl transferase family 1" evidence="13">
    <location>
        <begin position="310"/>
        <end position="419"/>
    </location>
</feature>
<dbReference type="Pfam" id="PF04413">
    <property type="entry name" value="Glycos_transf_N"/>
    <property type="match status" value="1"/>
</dbReference>
<evidence type="ECO:0000256" key="8">
    <source>
        <dbReference type="ARBA" id="ARBA00031445"/>
    </source>
</evidence>
<dbReference type="Gene3D" id="3.40.50.2000">
    <property type="entry name" value="Glycogen Phosphorylase B"/>
    <property type="match status" value="1"/>
</dbReference>
<keyword evidence="12" id="KW-0472">Membrane</keyword>
<feature type="domain" description="3-deoxy-D-manno-octulosonic-acid transferase N-terminal" evidence="14">
    <location>
        <begin position="36"/>
        <end position="229"/>
    </location>
</feature>
<dbReference type="FunFam" id="3.40.50.2000:FF:000032">
    <property type="entry name" value="3-deoxy-D-manno-octulosonic acid transferase"/>
    <property type="match status" value="1"/>
</dbReference>
<evidence type="ECO:0000256" key="2">
    <source>
        <dbReference type="ARBA" id="ARBA00004713"/>
    </source>
</evidence>
<evidence type="ECO:0000256" key="3">
    <source>
        <dbReference type="ARBA" id="ARBA00006380"/>
    </source>
</evidence>
<dbReference type="InterPro" id="IPR007507">
    <property type="entry name" value="Glycos_transf_N"/>
</dbReference>
<dbReference type="UniPathway" id="UPA00958"/>
<evidence type="ECO:0000313" key="15">
    <source>
        <dbReference type="EMBL" id="OGI44349.1"/>
    </source>
</evidence>
<keyword evidence="12" id="KW-1133">Transmembrane helix</keyword>
<dbReference type="InterPro" id="IPR038107">
    <property type="entry name" value="Glycos_transf_N_sf"/>
</dbReference>
<feature type="transmembrane region" description="Helical" evidence="12">
    <location>
        <begin position="6"/>
        <end position="25"/>
    </location>
</feature>
<dbReference type="STRING" id="1817758.A2150_04810"/>
<dbReference type="GO" id="GO:0009245">
    <property type="term" value="P:lipid A biosynthetic process"/>
    <property type="evidence" value="ECO:0007669"/>
    <property type="project" value="TreeGrafter"/>
</dbReference>
<evidence type="ECO:0000313" key="16">
    <source>
        <dbReference type="Proteomes" id="UP000177925"/>
    </source>
</evidence>
<sequence length="441" mass="48842">MRAVRTFYSVILYLMVPVAVLRLLWRGLRNRGYWRRWGERFGFVPVLRGAPPTAMDGGSAKNAGAAFPLIWIHAVSVGEVRAAQPLVRRLLESHPDHKLLITTMTPTGSEQVVGLFGESVAHCYVPYDLPSAVARFLERTRPCLALIMETELWPNIFHLCRARSIPVFVANVRMSERSMRRYLKFKRLTAATLQQVSMLAVQSATDAARLRALGAPDNAVRVTGSIKFEINLPASLREVAEVLRDAWGRERSIWIAASTHEGEEEQVLAAYEEIKSRVPSLLLVLVPRHPERFASVARVCRRAGRRVVLHSERAPIDTATDIVLGDSMGELQVFIMASDVAFIGGSLVATGGHNLLEAAAVGVPVVFGPYMHNFAEISQLTLEHGAGTQVRDTGELARAVIDYLERPDLRFRAGEAGKRMVAQNRGALNNTLALVNQFLVR</sequence>
<keyword evidence="7 12" id="KW-0808">Transferase</keyword>
<reference evidence="15 16" key="1">
    <citation type="journal article" date="2016" name="Nat. Commun.">
        <title>Thousands of microbial genomes shed light on interconnected biogeochemical processes in an aquifer system.</title>
        <authorList>
            <person name="Anantharaman K."/>
            <person name="Brown C.T."/>
            <person name="Hug L.A."/>
            <person name="Sharon I."/>
            <person name="Castelle C.J."/>
            <person name="Probst A.J."/>
            <person name="Thomas B.C."/>
            <person name="Singh A."/>
            <person name="Wilkins M.J."/>
            <person name="Karaoz U."/>
            <person name="Brodie E.L."/>
            <person name="Williams K.H."/>
            <person name="Hubbard S.S."/>
            <person name="Banfield J.F."/>
        </authorList>
    </citation>
    <scope>NUCLEOTIDE SEQUENCE [LARGE SCALE GENOMIC DNA]</scope>
</reference>
<feature type="active site" description="Proton acceptor" evidence="10">
    <location>
        <position position="79"/>
    </location>
</feature>
<dbReference type="EMBL" id="MFSS01000028">
    <property type="protein sequence ID" value="OGI44349.1"/>
    <property type="molecule type" value="Genomic_DNA"/>
</dbReference>
<dbReference type="PANTHER" id="PTHR42755">
    <property type="entry name" value="3-DEOXY-MANNO-OCTULOSONATE CYTIDYLYLTRANSFERASE"/>
    <property type="match status" value="1"/>
</dbReference>
<dbReference type="AlphaFoldDB" id="A0A1F6TGX4"/>
<keyword evidence="6" id="KW-0997">Cell inner membrane</keyword>
<dbReference type="PANTHER" id="PTHR42755:SF1">
    <property type="entry name" value="3-DEOXY-D-MANNO-OCTULOSONIC ACID TRANSFERASE, MITOCHONDRIAL-RELATED"/>
    <property type="match status" value="1"/>
</dbReference>
<dbReference type="EC" id="2.4.99.12" evidence="4 12"/>
<dbReference type="GO" id="GO:0005886">
    <property type="term" value="C:plasma membrane"/>
    <property type="evidence" value="ECO:0007669"/>
    <property type="project" value="UniProtKB-SubCell"/>
</dbReference>
<dbReference type="FunFam" id="3.40.50.11720:FF:000001">
    <property type="entry name" value="3-deoxy-D-manno-octulosonic acid transferase"/>
    <property type="match status" value="1"/>
</dbReference>
<gene>
    <name evidence="15" type="ORF">A2150_04810</name>
</gene>
<evidence type="ECO:0000256" key="6">
    <source>
        <dbReference type="ARBA" id="ARBA00022519"/>
    </source>
</evidence>
<organism evidence="15 16">
    <name type="scientific">Candidatus Muproteobacteria bacterium RBG_16_64_11</name>
    <dbReference type="NCBI Taxonomy" id="1817758"/>
    <lineage>
        <taxon>Bacteria</taxon>
        <taxon>Pseudomonadati</taxon>
        <taxon>Pseudomonadota</taxon>
        <taxon>Candidatus Muproteobacteria</taxon>
    </lineage>
</organism>
<dbReference type="Gene3D" id="3.40.50.11720">
    <property type="entry name" value="3-Deoxy-D-manno-octulosonic-acid transferase, N-terminal domain"/>
    <property type="match status" value="1"/>
</dbReference>
<dbReference type="GO" id="GO:0009244">
    <property type="term" value="P:lipopolysaccharide core region biosynthetic process"/>
    <property type="evidence" value="ECO:0007669"/>
    <property type="project" value="UniProtKB-UniRule"/>
</dbReference>
<comment type="similarity">
    <text evidence="3">Belongs to the glycosyltransferase group 1 family. Glycosyltransferase 30 subfamily.</text>
</comment>
<dbReference type="InterPro" id="IPR039901">
    <property type="entry name" value="Kdotransferase"/>
</dbReference>
<evidence type="ECO:0000256" key="10">
    <source>
        <dbReference type="PIRSR" id="PIRSR639901-1"/>
    </source>
</evidence>
<comment type="caution">
    <text evidence="15">The sequence shown here is derived from an EMBL/GenBank/DDBJ whole genome shotgun (WGS) entry which is preliminary data.</text>
</comment>
<evidence type="ECO:0000256" key="11">
    <source>
        <dbReference type="PIRSR" id="PIRSR639901-2"/>
    </source>
</evidence>
<dbReference type="GO" id="GO:0043842">
    <property type="term" value="F:Kdo transferase activity"/>
    <property type="evidence" value="ECO:0007669"/>
    <property type="project" value="UniProtKB-EC"/>
</dbReference>
<name>A0A1F6TGX4_9PROT</name>
<dbReference type="InterPro" id="IPR001296">
    <property type="entry name" value="Glyco_trans_1"/>
</dbReference>
<protein>
    <recommendedName>
        <fullName evidence="5 12">3-deoxy-D-manno-octulosonic acid transferase</fullName>
        <shortName evidence="12">Kdo transferase</shortName>
        <ecNumber evidence="4 12">2.4.99.12</ecNumber>
    </recommendedName>
    <alternativeName>
        <fullName evidence="8 12">Lipid IV(A) 3-deoxy-D-manno-octulosonic acid transferase</fullName>
    </alternativeName>
</protein>
<evidence type="ECO:0000256" key="9">
    <source>
        <dbReference type="ARBA" id="ARBA00049183"/>
    </source>
</evidence>
<dbReference type="Pfam" id="PF00534">
    <property type="entry name" value="Glycos_transf_1"/>
    <property type="match status" value="1"/>
</dbReference>
<comment type="subcellular location">
    <subcellularLocation>
        <location evidence="1">Cell inner membrane</location>
        <topology evidence="1">Single-pass membrane protein</topology>
        <orientation evidence="1">Cytoplasmic side</orientation>
    </subcellularLocation>
    <subcellularLocation>
        <location evidence="12">Cell membrane</location>
    </subcellularLocation>
</comment>
<evidence type="ECO:0000259" key="13">
    <source>
        <dbReference type="Pfam" id="PF00534"/>
    </source>
</evidence>
<keyword evidence="12" id="KW-0448">Lipopolysaccharide biosynthesis</keyword>
<proteinExistence type="inferred from homology"/>
<comment type="function">
    <text evidence="12">Involved in lipopolysaccharide (LPS) biosynthesis. Catalyzes the transfer of 3-deoxy-D-manno-octulosonate (Kdo) residue(s) from CMP-Kdo to lipid IV(A), the tetraacyldisaccharide-1,4'-bisphosphate precursor of lipid A.</text>
</comment>
<evidence type="ECO:0000256" key="1">
    <source>
        <dbReference type="ARBA" id="ARBA00004388"/>
    </source>
</evidence>
<dbReference type="NCBIfam" id="NF004388">
    <property type="entry name" value="PRK05749.1-4"/>
    <property type="match status" value="1"/>
</dbReference>
<evidence type="ECO:0000256" key="7">
    <source>
        <dbReference type="ARBA" id="ARBA00022679"/>
    </source>
</evidence>
<dbReference type="Proteomes" id="UP000177925">
    <property type="component" value="Unassembled WGS sequence"/>
</dbReference>
<evidence type="ECO:0000256" key="5">
    <source>
        <dbReference type="ARBA" id="ARBA00019077"/>
    </source>
</evidence>
<dbReference type="SUPFAM" id="SSF53756">
    <property type="entry name" value="UDP-Glycosyltransferase/glycogen phosphorylase"/>
    <property type="match status" value="1"/>
</dbReference>
<comment type="pathway">
    <text evidence="2 12">Bacterial outer membrane biogenesis; LPS core biosynthesis.</text>
</comment>
<keyword evidence="12" id="KW-0812">Transmembrane</keyword>